<keyword evidence="3" id="KW-1185">Reference proteome</keyword>
<proteinExistence type="predicted"/>
<accession>A0A3P6RA77</accession>
<feature type="domain" description="RPAP1 N-terminal" evidence="1">
    <location>
        <begin position="36"/>
        <end position="63"/>
    </location>
</feature>
<organism evidence="2 3">
    <name type="scientific">Dibothriocephalus latus</name>
    <name type="common">Fish tapeworm</name>
    <name type="synonym">Diphyllobothrium latum</name>
    <dbReference type="NCBI Taxonomy" id="60516"/>
    <lineage>
        <taxon>Eukaryota</taxon>
        <taxon>Metazoa</taxon>
        <taxon>Spiralia</taxon>
        <taxon>Lophotrochozoa</taxon>
        <taxon>Platyhelminthes</taxon>
        <taxon>Cestoda</taxon>
        <taxon>Eucestoda</taxon>
        <taxon>Diphyllobothriidea</taxon>
        <taxon>Diphyllobothriidae</taxon>
        <taxon>Dibothriocephalus</taxon>
    </lineage>
</organism>
<evidence type="ECO:0000313" key="2">
    <source>
        <dbReference type="EMBL" id="VDK39018.1"/>
    </source>
</evidence>
<dbReference type="Pfam" id="PF08621">
    <property type="entry name" value="RPAP1_N"/>
    <property type="match status" value="1"/>
</dbReference>
<evidence type="ECO:0000313" key="3">
    <source>
        <dbReference type="Proteomes" id="UP000281553"/>
    </source>
</evidence>
<sequence>MYNPLSADPSLRRLAEAGPRAISGTGLGSLAQDVFRIHETNMDLLAHLSPEEILKEREEILASAGKSARLLSGSRETRQFFII</sequence>
<gene>
    <name evidence="2" type="ORF">DILT_LOCUS994</name>
</gene>
<evidence type="ECO:0000259" key="1">
    <source>
        <dbReference type="Pfam" id="PF08621"/>
    </source>
</evidence>
<dbReference type="EMBL" id="UYRU01005599">
    <property type="protein sequence ID" value="VDK39018.1"/>
    <property type="molecule type" value="Genomic_DNA"/>
</dbReference>
<dbReference type="OrthoDB" id="348201at2759"/>
<dbReference type="InterPro" id="IPR013930">
    <property type="entry name" value="RPAP1_N"/>
</dbReference>
<name>A0A3P6RA77_DIBLA</name>
<dbReference type="Proteomes" id="UP000281553">
    <property type="component" value="Unassembled WGS sequence"/>
</dbReference>
<dbReference type="AlphaFoldDB" id="A0A3P6RA77"/>
<reference evidence="2 3" key="1">
    <citation type="submission" date="2018-11" db="EMBL/GenBank/DDBJ databases">
        <authorList>
            <consortium name="Pathogen Informatics"/>
        </authorList>
    </citation>
    <scope>NUCLEOTIDE SEQUENCE [LARGE SCALE GENOMIC DNA]</scope>
</reference>
<protein>
    <recommendedName>
        <fullName evidence="1">RPAP1 N-terminal domain-containing protein</fullName>
    </recommendedName>
</protein>